<dbReference type="GO" id="GO:0031124">
    <property type="term" value="P:mRNA 3'-end processing"/>
    <property type="evidence" value="ECO:0007669"/>
    <property type="project" value="InterPro"/>
</dbReference>
<evidence type="ECO:0000313" key="2">
    <source>
        <dbReference type="EMBL" id="GMH05329.1"/>
    </source>
</evidence>
<proteinExistence type="predicted"/>
<comment type="caution">
    <text evidence="2">The sequence shown here is derived from an EMBL/GenBank/DDBJ whole genome shotgun (WGS) entry which is preliminary data.</text>
</comment>
<dbReference type="Proteomes" id="UP001279734">
    <property type="component" value="Unassembled WGS sequence"/>
</dbReference>
<evidence type="ECO:0000259" key="1">
    <source>
        <dbReference type="Pfam" id="PF23228"/>
    </source>
</evidence>
<gene>
    <name evidence="2" type="ORF">Nepgr_007169</name>
</gene>
<dbReference type="PANTHER" id="PTHR15921">
    <property type="entry name" value="PRE-MRNA CLEAVAGE COMPLEX II"/>
    <property type="match status" value="1"/>
</dbReference>
<dbReference type="PANTHER" id="PTHR15921:SF12">
    <property type="entry name" value="POLYADENYLATION AND CLEAVAGE FACTOR HOMOLOG 4"/>
    <property type="match status" value="1"/>
</dbReference>
<dbReference type="GO" id="GO:0005849">
    <property type="term" value="C:mRNA cleavage factor complex"/>
    <property type="evidence" value="ECO:0007669"/>
    <property type="project" value="TreeGrafter"/>
</dbReference>
<dbReference type="EMBL" id="BSYO01000005">
    <property type="protein sequence ID" value="GMH05329.1"/>
    <property type="molecule type" value="Genomic_DNA"/>
</dbReference>
<dbReference type="GO" id="GO:0005737">
    <property type="term" value="C:cytoplasm"/>
    <property type="evidence" value="ECO:0007669"/>
    <property type="project" value="TreeGrafter"/>
</dbReference>
<dbReference type="InterPro" id="IPR045154">
    <property type="entry name" value="PCF11-like"/>
</dbReference>
<organism evidence="2 3">
    <name type="scientific">Nepenthes gracilis</name>
    <name type="common">Slender pitcher plant</name>
    <dbReference type="NCBI Taxonomy" id="150966"/>
    <lineage>
        <taxon>Eukaryota</taxon>
        <taxon>Viridiplantae</taxon>
        <taxon>Streptophyta</taxon>
        <taxon>Embryophyta</taxon>
        <taxon>Tracheophyta</taxon>
        <taxon>Spermatophyta</taxon>
        <taxon>Magnoliopsida</taxon>
        <taxon>eudicotyledons</taxon>
        <taxon>Gunneridae</taxon>
        <taxon>Pentapetalae</taxon>
        <taxon>Caryophyllales</taxon>
        <taxon>Nepenthaceae</taxon>
        <taxon>Nepenthes</taxon>
    </lineage>
</organism>
<dbReference type="GO" id="GO:0000993">
    <property type="term" value="F:RNA polymerase II complex binding"/>
    <property type="evidence" value="ECO:0007669"/>
    <property type="project" value="InterPro"/>
</dbReference>
<feature type="domain" description="PCFS4-like zinc finger" evidence="1">
    <location>
        <begin position="67"/>
        <end position="132"/>
    </location>
</feature>
<name>A0AAD3S6L6_NEPGR</name>
<dbReference type="GO" id="GO:0003729">
    <property type="term" value="F:mRNA binding"/>
    <property type="evidence" value="ECO:0007669"/>
    <property type="project" value="InterPro"/>
</dbReference>
<dbReference type="GO" id="GO:0006369">
    <property type="term" value="P:termination of RNA polymerase II transcription"/>
    <property type="evidence" value="ECO:0007669"/>
    <property type="project" value="InterPro"/>
</dbReference>
<reference evidence="2" key="1">
    <citation type="submission" date="2023-05" db="EMBL/GenBank/DDBJ databases">
        <title>Nepenthes gracilis genome sequencing.</title>
        <authorList>
            <person name="Fukushima K."/>
        </authorList>
    </citation>
    <scope>NUCLEOTIDE SEQUENCE</scope>
    <source>
        <strain evidence="2">SING2019-196</strain>
    </source>
</reference>
<dbReference type="Pfam" id="PF23228">
    <property type="entry name" value="zf_PCFS4"/>
    <property type="match status" value="1"/>
</dbReference>
<dbReference type="InterPro" id="IPR057242">
    <property type="entry name" value="PCFS4-like"/>
</dbReference>
<sequence>MFSVRETQQSAVPSCLRLLPSRTMVLPLSCGHSMLGGDVAASNSMIPGLLPDLPIQTVSRTAAGEDDEELAALVDEDQKACGLCGEPLEDFYSDETEEWMYRGAVYLNLPDESMAGVDRSQFGPIVHAKCRSMSSAVPPKDLGQEQGCVSCCHYDFG</sequence>
<accession>A0AAD3S6L6</accession>
<protein>
    <recommendedName>
        <fullName evidence="1">PCFS4-like zinc finger domain-containing protein</fullName>
    </recommendedName>
</protein>
<keyword evidence="3" id="KW-1185">Reference proteome</keyword>
<dbReference type="AlphaFoldDB" id="A0AAD3S6L6"/>
<evidence type="ECO:0000313" key="3">
    <source>
        <dbReference type="Proteomes" id="UP001279734"/>
    </source>
</evidence>